<dbReference type="EMBL" id="CADCWN010000219">
    <property type="protein sequence ID" value="CAA9579184.1"/>
    <property type="molecule type" value="Genomic_DNA"/>
</dbReference>
<sequence length="152" mass="17117">MYDREPLYVISVAARLLDMHAQTLRKYEREQFIKPSRTQGRLRLYSAADIERLRQVNHLVKHVGLNLAGVQLALAMSQRLSALRDGVRDAESQEAATECVEREVRELLRALGVPDSRPGRQEPTGNGHAGDQQAAREPRATADEAVPRRTPR</sequence>
<reference evidence="4" key="1">
    <citation type="submission" date="2020-02" db="EMBL/GenBank/DDBJ databases">
        <authorList>
            <person name="Meier V. D."/>
        </authorList>
    </citation>
    <scope>NUCLEOTIDE SEQUENCE</scope>
    <source>
        <strain evidence="4">AVDCRST_MAG18</strain>
    </source>
</reference>
<accession>A0A6J4VGY6</accession>
<dbReference type="SMART" id="SM00422">
    <property type="entry name" value="HTH_MERR"/>
    <property type="match status" value="1"/>
</dbReference>
<evidence type="ECO:0000256" key="1">
    <source>
        <dbReference type="ARBA" id="ARBA00023125"/>
    </source>
</evidence>
<gene>
    <name evidence="4" type="ORF">AVDCRST_MAG18-2916</name>
</gene>
<protein>
    <submittedName>
        <fullName evidence="4">HspR, transcriptional repressor of DnaK operon</fullName>
    </submittedName>
</protein>
<evidence type="ECO:0000256" key="2">
    <source>
        <dbReference type="SAM" id="MobiDB-lite"/>
    </source>
</evidence>
<dbReference type="Pfam" id="PF13411">
    <property type="entry name" value="MerR_1"/>
    <property type="match status" value="1"/>
</dbReference>
<dbReference type="PANTHER" id="PTHR30204:SF58">
    <property type="entry name" value="HTH-TYPE TRANSCRIPTIONAL REGULATOR YFMP"/>
    <property type="match status" value="1"/>
</dbReference>
<dbReference type="GO" id="GO:0003700">
    <property type="term" value="F:DNA-binding transcription factor activity"/>
    <property type="evidence" value="ECO:0007669"/>
    <property type="project" value="InterPro"/>
</dbReference>
<name>A0A6J4VGY6_9BACT</name>
<dbReference type="AlphaFoldDB" id="A0A6J4VGY6"/>
<dbReference type="PANTHER" id="PTHR30204">
    <property type="entry name" value="REDOX-CYCLING DRUG-SENSING TRANSCRIPTIONAL ACTIVATOR SOXR"/>
    <property type="match status" value="1"/>
</dbReference>
<dbReference type="Gene3D" id="1.10.1660.10">
    <property type="match status" value="1"/>
</dbReference>
<feature type="compositionally biased region" description="Basic and acidic residues" evidence="2">
    <location>
        <begin position="134"/>
        <end position="152"/>
    </location>
</feature>
<keyword evidence="1" id="KW-0238">DNA-binding</keyword>
<dbReference type="SUPFAM" id="SSF46955">
    <property type="entry name" value="Putative DNA-binding domain"/>
    <property type="match status" value="1"/>
</dbReference>
<dbReference type="InterPro" id="IPR009061">
    <property type="entry name" value="DNA-bd_dom_put_sf"/>
</dbReference>
<dbReference type="PROSITE" id="PS50937">
    <property type="entry name" value="HTH_MERR_2"/>
    <property type="match status" value="1"/>
</dbReference>
<evidence type="ECO:0000259" key="3">
    <source>
        <dbReference type="PROSITE" id="PS50937"/>
    </source>
</evidence>
<feature type="region of interest" description="Disordered" evidence="2">
    <location>
        <begin position="110"/>
        <end position="152"/>
    </location>
</feature>
<dbReference type="GO" id="GO:0003677">
    <property type="term" value="F:DNA binding"/>
    <property type="evidence" value="ECO:0007669"/>
    <property type="project" value="UniProtKB-KW"/>
</dbReference>
<dbReference type="InterPro" id="IPR047057">
    <property type="entry name" value="MerR_fam"/>
</dbReference>
<proteinExistence type="predicted"/>
<organism evidence="4">
    <name type="scientific">uncultured Thermomicrobiales bacterium</name>
    <dbReference type="NCBI Taxonomy" id="1645740"/>
    <lineage>
        <taxon>Bacteria</taxon>
        <taxon>Pseudomonadati</taxon>
        <taxon>Thermomicrobiota</taxon>
        <taxon>Thermomicrobia</taxon>
        <taxon>Thermomicrobiales</taxon>
        <taxon>environmental samples</taxon>
    </lineage>
</organism>
<evidence type="ECO:0000313" key="4">
    <source>
        <dbReference type="EMBL" id="CAA9579184.1"/>
    </source>
</evidence>
<dbReference type="InterPro" id="IPR000551">
    <property type="entry name" value="MerR-type_HTH_dom"/>
</dbReference>
<feature type="domain" description="HTH merR-type" evidence="3">
    <location>
        <begin position="7"/>
        <end position="76"/>
    </location>
</feature>